<organism evidence="1 2">
    <name type="scientific">Beauveria bassiana D1-5</name>
    <dbReference type="NCBI Taxonomy" id="1245745"/>
    <lineage>
        <taxon>Eukaryota</taxon>
        <taxon>Fungi</taxon>
        <taxon>Dikarya</taxon>
        <taxon>Ascomycota</taxon>
        <taxon>Pezizomycotina</taxon>
        <taxon>Sordariomycetes</taxon>
        <taxon>Hypocreomycetidae</taxon>
        <taxon>Hypocreales</taxon>
        <taxon>Cordycipitaceae</taxon>
        <taxon>Beauveria</taxon>
    </lineage>
</organism>
<dbReference type="AlphaFoldDB" id="A0A0A2VPJ5"/>
<reference evidence="1 2" key="1">
    <citation type="submission" date="2012-10" db="EMBL/GenBank/DDBJ databases">
        <title>Genome sequencing and analysis of entomopathogenic fungi Beauveria bassiana D1-5.</title>
        <authorList>
            <person name="Li Q."/>
            <person name="Wang L."/>
            <person name="Zhang Z."/>
            <person name="Wang Q."/>
            <person name="Ren J."/>
            <person name="Wang M."/>
            <person name="Xu W."/>
            <person name="Wang J."/>
            <person name="Lu Y."/>
            <person name="Du Q."/>
            <person name="Sun Z."/>
        </authorList>
    </citation>
    <scope>NUCLEOTIDE SEQUENCE [LARGE SCALE GENOMIC DNA]</scope>
    <source>
        <strain evidence="1 2">D1-5</strain>
    </source>
</reference>
<evidence type="ECO:0000313" key="2">
    <source>
        <dbReference type="Proteomes" id="UP000030106"/>
    </source>
</evidence>
<dbReference type="Proteomes" id="UP000030106">
    <property type="component" value="Unassembled WGS sequence"/>
</dbReference>
<proteinExistence type="predicted"/>
<name>A0A0A2VPJ5_BEABA</name>
<protein>
    <submittedName>
        <fullName evidence="1">Uncharacterized protein</fullName>
    </submittedName>
</protein>
<accession>A0A0A2VPJ5</accession>
<evidence type="ECO:0000313" key="1">
    <source>
        <dbReference type="EMBL" id="KGQ09543.1"/>
    </source>
</evidence>
<dbReference type="OrthoDB" id="5410365at2759"/>
<sequence>MAPLTVHSHMFPRDGVQLGRLVTNVKLPHSSYYPQGKQSFLKGDIYSVVNRNFHHLRSNSRGTVLEAVFTRLASLLFRNTSDLEAKITNTICVTYYLDSPDGKFASMCKSKAARAWFEDAYRKRKVVYMVTGIQTLTDANMELSGTATGKEAASLTVPVSGVSDKIATVDVIDPRLSAERHTERHRETGFVAEGEQIYAIQYRKIKFNLFSAQNMDEAYLEEGNRWEVMWKTMGANDKTNILEVKLVDLDEPIENIVGISACTIAEVDHYFITDLISVK</sequence>
<comment type="caution">
    <text evidence="1">The sequence shown here is derived from an EMBL/GenBank/DDBJ whole genome shotgun (WGS) entry which is preliminary data.</text>
</comment>
<dbReference type="HOGENOM" id="CLU_065414_0_0_1"/>
<dbReference type="EMBL" id="ANFO01000432">
    <property type="protein sequence ID" value="KGQ09543.1"/>
    <property type="molecule type" value="Genomic_DNA"/>
</dbReference>
<gene>
    <name evidence="1" type="ORF">BBAD15_g5118</name>
</gene>